<evidence type="ECO:0000313" key="1">
    <source>
        <dbReference type="EMBL" id="RZB40574.1"/>
    </source>
</evidence>
<name>A0A482VBF7_ASBVE</name>
<keyword evidence="2" id="KW-1185">Reference proteome</keyword>
<dbReference type="EMBL" id="QDEB01117696">
    <property type="protein sequence ID" value="RZB40574.1"/>
    <property type="molecule type" value="Genomic_DNA"/>
</dbReference>
<dbReference type="STRING" id="1661398.A0A482VBF7"/>
<evidence type="ECO:0000313" key="2">
    <source>
        <dbReference type="Proteomes" id="UP000292052"/>
    </source>
</evidence>
<reference evidence="1 2" key="1">
    <citation type="submission" date="2017-03" db="EMBL/GenBank/DDBJ databases">
        <title>Genome of the blue death feigning beetle - Asbolus verrucosus.</title>
        <authorList>
            <person name="Rider S.D."/>
        </authorList>
    </citation>
    <scope>NUCLEOTIDE SEQUENCE [LARGE SCALE GENOMIC DNA]</scope>
    <source>
        <strain evidence="1">Butters</strain>
        <tissue evidence="1">Head and leg muscle</tissue>
    </source>
</reference>
<accession>A0A482VBF7</accession>
<dbReference type="Proteomes" id="UP000292052">
    <property type="component" value="Unassembled WGS sequence"/>
</dbReference>
<gene>
    <name evidence="1" type="ORF">BDFB_008994</name>
</gene>
<comment type="caution">
    <text evidence="1">The sequence shown here is derived from an EMBL/GenBank/DDBJ whole genome shotgun (WGS) entry which is preliminary data.</text>
</comment>
<protein>
    <submittedName>
        <fullName evidence="1">Uncharacterized protein</fullName>
    </submittedName>
</protein>
<organism evidence="1 2">
    <name type="scientific">Asbolus verrucosus</name>
    <name type="common">Desert ironclad beetle</name>
    <dbReference type="NCBI Taxonomy" id="1661398"/>
    <lineage>
        <taxon>Eukaryota</taxon>
        <taxon>Metazoa</taxon>
        <taxon>Ecdysozoa</taxon>
        <taxon>Arthropoda</taxon>
        <taxon>Hexapoda</taxon>
        <taxon>Insecta</taxon>
        <taxon>Pterygota</taxon>
        <taxon>Neoptera</taxon>
        <taxon>Endopterygota</taxon>
        <taxon>Coleoptera</taxon>
        <taxon>Polyphaga</taxon>
        <taxon>Cucujiformia</taxon>
        <taxon>Tenebrionidae</taxon>
        <taxon>Pimeliinae</taxon>
        <taxon>Asbolus</taxon>
    </lineage>
</organism>
<sequence>MFTYDTHIHSSTRFTPYELLFGHKASIPSSLTAKPEFKYTYDDCYSQLKLRLNKSFEIARNNLMQSKEKTKIRFDKKSRDINYKINDLVYVSDKITKSELNKKLTPNLAHEH</sequence>
<dbReference type="OrthoDB" id="413122at2759"/>
<dbReference type="AlphaFoldDB" id="A0A482VBF7"/>
<proteinExistence type="predicted"/>